<organism evidence="8 9">
    <name type="scientific">Agromyces terreus</name>
    <dbReference type="NCBI Taxonomy" id="424795"/>
    <lineage>
        <taxon>Bacteria</taxon>
        <taxon>Bacillati</taxon>
        <taxon>Actinomycetota</taxon>
        <taxon>Actinomycetes</taxon>
        <taxon>Micrococcales</taxon>
        <taxon>Microbacteriaceae</taxon>
        <taxon>Agromyces</taxon>
    </lineage>
</organism>
<feature type="transmembrane region" description="Helical" evidence="6">
    <location>
        <begin position="45"/>
        <end position="68"/>
    </location>
</feature>
<dbReference type="PROSITE" id="PS50850">
    <property type="entry name" value="MFS"/>
    <property type="match status" value="1"/>
</dbReference>
<dbReference type="GO" id="GO:0005886">
    <property type="term" value="C:plasma membrane"/>
    <property type="evidence" value="ECO:0007669"/>
    <property type="project" value="UniProtKB-SubCell"/>
</dbReference>
<name>A0A9X2KAD2_9MICO</name>
<evidence type="ECO:0000256" key="4">
    <source>
        <dbReference type="ARBA" id="ARBA00023136"/>
    </source>
</evidence>
<dbReference type="InterPro" id="IPR020846">
    <property type="entry name" value="MFS_dom"/>
</dbReference>
<feature type="transmembrane region" description="Helical" evidence="6">
    <location>
        <begin position="147"/>
        <end position="166"/>
    </location>
</feature>
<dbReference type="Pfam" id="PF07690">
    <property type="entry name" value="MFS_1"/>
    <property type="match status" value="1"/>
</dbReference>
<evidence type="ECO:0000259" key="7">
    <source>
        <dbReference type="PROSITE" id="PS50850"/>
    </source>
</evidence>
<dbReference type="EMBL" id="JAMZDY010000001">
    <property type="protein sequence ID" value="MCP2370238.1"/>
    <property type="molecule type" value="Genomic_DNA"/>
</dbReference>
<dbReference type="InterPro" id="IPR011701">
    <property type="entry name" value="MFS"/>
</dbReference>
<feature type="domain" description="Major facilitator superfamily (MFS) profile" evidence="7">
    <location>
        <begin position="14"/>
        <end position="418"/>
    </location>
</feature>
<reference evidence="8" key="1">
    <citation type="submission" date="2022-06" db="EMBL/GenBank/DDBJ databases">
        <title>Sequencing the genomes of 1000 actinobacteria strains.</title>
        <authorList>
            <person name="Klenk H.-P."/>
        </authorList>
    </citation>
    <scope>NUCLEOTIDE SEQUENCE</scope>
    <source>
        <strain evidence="8">DSM 22016</strain>
    </source>
</reference>
<dbReference type="Gene3D" id="1.20.1250.20">
    <property type="entry name" value="MFS general substrate transporter like domains"/>
    <property type="match status" value="2"/>
</dbReference>
<keyword evidence="4 6" id="KW-0472">Membrane</keyword>
<dbReference type="RefSeq" id="WP_156998575.1">
    <property type="nucleotide sequence ID" value="NZ_BAAANU010000029.1"/>
</dbReference>
<accession>A0A9X2KAD2</accession>
<feature type="transmembrane region" description="Helical" evidence="6">
    <location>
        <begin position="392"/>
        <end position="410"/>
    </location>
</feature>
<feature type="transmembrane region" description="Helical" evidence="6">
    <location>
        <begin position="107"/>
        <end position="126"/>
    </location>
</feature>
<comment type="subcellular location">
    <subcellularLocation>
        <location evidence="1">Cell membrane</location>
        <topology evidence="1">Multi-pass membrane protein</topology>
    </subcellularLocation>
</comment>
<dbReference type="PANTHER" id="PTHR23514">
    <property type="entry name" value="BYPASS OF STOP CODON PROTEIN 6"/>
    <property type="match status" value="1"/>
</dbReference>
<feature type="transmembrane region" description="Helical" evidence="6">
    <location>
        <begin position="305"/>
        <end position="323"/>
    </location>
</feature>
<feature type="transmembrane region" description="Helical" evidence="6">
    <location>
        <begin position="80"/>
        <end position="101"/>
    </location>
</feature>
<evidence type="ECO:0000313" key="8">
    <source>
        <dbReference type="EMBL" id="MCP2370238.1"/>
    </source>
</evidence>
<dbReference type="Proteomes" id="UP001139722">
    <property type="component" value="Unassembled WGS sequence"/>
</dbReference>
<evidence type="ECO:0000313" key="9">
    <source>
        <dbReference type="Proteomes" id="UP001139722"/>
    </source>
</evidence>
<evidence type="ECO:0000256" key="1">
    <source>
        <dbReference type="ARBA" id="ARBA00004651"/>
    </source>
</evidence>
<comment type="caution">
    <text evidence="8">The sequence shown here is derived from an EMBL/GenBank/DDBJ whole genome shotgun (WGS) entry which is preliminary data.</text>
</comment>
<feature type="region of interest" description="Disordered" evidence="5">
    <location>
        <begin position="415"/>
        <end position="446"/>
    </location>
</feature>
<protein>
    <submittedName>
        <fullName evidence="8">MFS family permease</fullName>
    </submittedName>
</protein>
<keyword evidence="3 6" id="KW-1133">Transmembrane helix</keyword>
<evidence type="ECO:0000256" key="5">
    <source>
        <dbReference type="SAM" id="MobiDB-lite"/>
    </source>
</evidence>
<evidence type="ECO:0000256" key="6">
    <source>
        <dbReference type="SAM" id="Phobius"/>
    </source>
</evidence>
<feature type="transmembrane region" description="Helical" evidence="6">
    <location>
        <begin position="172"/>
        <end position="192"/>
    </location>
</feature>
<evidence type="ECO:0000256" key="2">
    <source>
        <dbReference type="ARBA" id="ARBA00022692"/>
    </source>
</evidence>
<sequence length="446" mass="45096">MTATTTNRRGLTAWRNAVFAIFFLSGLSLASWVARLPEVRDETGLSTQGVGLVILSGSIASVLGLIAAPPLMARFGARTGMAGALVAVSVGLVLIGIGGSLVPSVPLIAIGLAFAGFGNGAVDVMMNVEGAEAEREIGRTLMPLMHAFFSFGTVAGAGVAAAASALDVPVVLHLSTIGAIIAVGGVVAVRFVPKRAELGDPASTDADADADADGRADAAPARPWTERLRDSLRVWSDVRLLLIGVIMLGMSFAEGSANDWLTLAAVDGHGFDPAVGAAIFTVFAVSMTTARVLGGPLVDRFGRVATLRVLAATGVVGLSLFIFGTEVWVIVVGTVLWGIGASMGFPVGMSAAADVPDRAQAAARVSAVAIIGYCAFLVGPPFIGFLGEQFGLLNALLVVLLLMVMAGLAAPAARERSRMPGATGGESDGPAASEGATGAASDRSGS</sequence>
<feature type="transmembrane region" description="Helical" evidence="6">
    <location>
        <begin position="273"/>
        <end position="293"/>
    </location>
</feature>
<dbReference type="InterPro" id="IPR036259">
    <property type="entry name" value="MFS_trans_sf"/>
</dbReference>
<dbReference type="OrthoDB" id="9809599at2"/>
<dbReference type="InterPro" id="IPR051788">
    <property type="entry name" value="MFS_Transporter"/>
</dbReference>
<feature type="transmembrane region" description="Helical" evidence="6">
    <location>
        <begin position="365"/>
        <end position="386"/>
    </location>
</feature>
<dbReference type="GO" id="GO:0022857">
    <property type="term" value="F:transmembrane transporter activity"/>
    <property type="evidence" value="ECO:0007669"/>
    <property type="project" value="InterPro"/>
</dbReference>
<dbReference type="AlphaFoldDB" id="A0A9X2KAD2"/>
<feature type="transmembrane region" description="Helical" evidence="6">
    <location>
        <begin position="329"/>
        <end position="353"/>
    </location>
</feature>
<feature type="transmembrane region" description="Helical" evidence="6">
    <location>
        <begin position="12"/>
        <end position="33"/>
    </location>
</feature>
<keyword evidence="9" id="KW-1185">Reference proteome</keyword>
<dbReference type="CDD" id="cd17393">
    <property type="entry name" value="MFS_MosC_like"/>
    <property type="match status" value="1"/>
</dbReference>
<dbReference type="PANTHER" id="PTHR23514:SF13">
    <property type="entry name" value="INNER MEMBRANE PROTEIN YBJJ"/>
    <property type="match status" value="1"/>
</dbReference>
<feature type="transmembrane region" description="Helical" evidence="6">
    <location>
        <begin position="234"/>
        <end position="253"/>
    </location>
</feature>
<keyword evidence="2 6" id="KW-0812">Transmembrane</keyword>
<evidence type="ECO:0000256" key="3">
    <source>
        <dbReference type="ARBA" id="ARBA00022989"/>
    </source>
</evidence>
<gene>
    <name evidence="8" type="ORF">BJ978_000914</name>
</gene>
<proteinExistence type="predicted"/>
<dbReference type="SUPFAM" id="SSF103473">
    <property type="entry name" value="MFS general substrate transporter"/>
    <property type="match status" value="1"/>
</dbReference>